<dbReference type="RefSeq" id="WP_367855699.1">
    <property type="nucleotide sequence ID" value="NZ_JBFOHK010000006.1"/>
</dbReference>
<gene>
    <name evidence="3" type="ORF">ABQJ54_17945</name>
</gene>
<protein>
    <submittedName>
        <fullName evidence="3">XdhC family protein</fullName>
    </submittedName>
</protein>
<dbReference type="Pfam" id="PF13478">
    <property type="entry name" value="XdhC_C"/>
    <property type="match status" value="1"/>
</dbReference>
<evidence type="ECO:0000313" key="4">
    <source>
        <dbReference type="Proteomes" id="UP001556220"/>
    </source>
</evidence>
<dbReference type="Gene3D" id="3.40.50.720">
    <property type="entry name" value="NAD(P)-binding Rossmann-like Domain"/>
    <property type="match status" value="1"/>
</dbReference>
<feature type="domain" description="XdhC Rossmann" evidence="2">
    <location>
        <begin position="200"/>
        <end position="336"/>
    </location>
</feature>
<keyword evidence="4" id="KW-1185">Reference proteome</keyword>
<dbReference type="InterPro" id="IPR027051">
    <property type="entry name" value="XdhC_Rossmann_dom"/>
</dbReference>
<dbReference type="InterPro" id="IPR003777">
    <property type="entry name" value="XdhC_CoxI"/>
</dbReference>
<evidence type="ECO:0000259" key="2">
    <source>
        <dbReference type="Pfam" id="PF13478"/>
    </source>
</evidence>
<name>A0ABV3QIX9_9GAMM</name>
<sequence>MSSAAEWRTLIDAVNGLPEGAPAAALATLIRTRGSTFRRAGTRMLVHADGRVVCELSGGCPQRDIVERARAVIRDGRPLQVTYNAESGLDVLMEMGCGGELEVLIEPIERTSAMPWLAPLDACLRERRPATLATWFAHDGVTMAPRRALADGTQVDTPACDALRTALARPRPDRATVVAVPGTDGRDEVLLEPVQPPHALVVIGSNATSRALLRLAGALGWQTTLVDNDPRRLDVSDLPARPATCCAEPARLCETVAFDLQTSVMVVTHSLARDTAYLRALEDVPLAYVGALSSRERAARLLDELEAPEWALHAPAGLDIGANTPEEIALAIVAEILAVQRARAGGPLRVKAGTIHA</sequence>
<dbReference type="EMBL" id="JBFOHK010000006">
    <property type="protein sequence ID" value="MEW9573639.1"/>
    <property type="molecule type" value="Genomic_DNA"/>
</dbReference>
<dbReference type="PANTHER" id="PTHR30388:SF6">
    <property type="entry name" value="XANTHINE DEHYDROGENASE SUBUNIT A-RELATED"/>
    <property type="match status" value="1"/>
</dbReference>
<comment type="caution">
    <text evidence="3">The sequence shown here is derived from an EMBL/GenBank/DDBJ whole genome shotgun (WGS) entry which is preliminary data.</text>
</comment>
<reference evidence="3 4" key="1">
    <citation type="submission" date="2024-06" db="EMBL/GenBank/DDBJ databases">
        <authorList>
            <person name="Woo H."/>
        </authorList>
    </citation>
    <scope>NUCLEOTIDE SEQUENCE [LARGE SCALE GENOMIC DNA]</scope>
    <source>
        <strain evidence="3 4">Si-c</strain>
    </source>
</reference>
<dbReference type="Proteomes" id="UP001556220">
    <property type="component" value="Unassembled WGS sequence"/>
</dbReference>
<organism evidence="3 4">
    <name type="scientific">Rhodanobacter lycopersici</name>
    <dbReference type="NCBI Taxonomy" id="3162487"/>
    <lineage>
        <taxon>Bacteria</taxon>
        <taxon>Pseudomonadati</taxon>
        <taxon>Pseudomonadota</taxon>
        <taxon>Gammaproteobacteria</taxon>
        <taxon>Lysobacterales</taxon>
        <taxon>Rhodanobacteraceae</taxon>
        <taxon>Rhodanobacter</taxon>
    </lineage>
</organism>
<evidence type="ECO:0000259" key="1">
    <source>
        <dbReference type="Pfam" id="PF02625"/>
    </source>
</evidence>
<dbReference type="Pfam" id="PF02625">
    <property type="entry name" value="XdhC_CoxI"/>
    <property type="match status" value="1"/>
</dbReference>
<dbReference type="InterPro" id="IPR052698">
    <property type="entry name" value="MoCofactor_Util/Proc"/>
</dbReference>
<accession>A0ABV3QIX9</accession>
<dbReference type="PANTHER" id="PTHR30388">
    <property type="entry name" value="ALDEHYDE OXIDOREDUCTASE MOLYBDENUM COFACTOR ASSEMBLY PROTEIN"/>
    <property type="match status" value="1"/>
</dbReference>
<proteinExistence type="predicted"/>
<feature type="domain" description="XdhC- CoxI" evidence="1">
    <location>
        <begin position="23"/>
        <end position="83"/>
    </location>
</feature>
<evidence type="ECO:0000313" key="3">
    <source>
        <dbReference type="EMBL" id="MEW9573639.1"/>
    </source>
</evidence>